<dbReference type="Gene3D" id="1.10.260.40">
    <property type="entry name" value="lambda repressor-like DNA-binding domains"/>
    <property type="match status" value="1"/>
</dbReference>
<proteinExistence type="predicted"/>
<feature type="domain" description="HTH cro/C1-type" evidence="1">
    <location>
        <begin position="38"/>
        <end position="93"/>
    </location>
</feature>
<gene>
    <name evidence="2" type="ORF">BCF44_116171</name>
</gene>
<dbReference type="PROSITE" id="PS50943">
    <property type="entry name" value="HTH_CROC1"/>
    <property type="match status" value="1"/>
</dbReference>
<dbReference type="InterPro" id="IPR001387">
    <property type="entry name" value="Cro/C1-type_HTH"/>
</dbReference>
<name>A0A3E0H2V3_9PSEU</name>
<organism evidence="2 3">
    <name type="scientific">Kutzneria buriramensis</name>
    <dbReference type="NCBI Taxonomy" id="1045776"/>
    <lineage>
        <taxon>Bacteria</taxon>
        <taxon>Bacillati</taxon>
        <taxon>Actinomycetota</taxon>
        <taxon>Actinomycetes</taxon>
        <taxon>Pseudonocardiales</taxon>
        <taxon>Pseudonocardiaceae</taxon>
        <taxon>Kutzneria</taxon>
    </lineage>
</organism>
<dbReference type="Proteomes" id="UP000256269">
    <property type="component" value="Unassembled WGS sequence"/>
</dbReference>
<sequence length="418" mass="45775">MDDVADCHYQRMDPLPESVWNAREVQDAVAANSPSSVIAFARRAHGLRQDELGALAGFSQSAISRLESGSNLAYDMRVLRIVQRTLGIPAHLLGLAEQGVAPAELRERGGTEALVALLGSGASSGAPATPEIVRELLVARRIINDADNRRVSAALKPAARDLYELTDRLRRSVSGEMRQVLLSVAALYAEFAGWLHEETDDWDGAEHWTARAMQQAQAAEDRDMVAYTYVRMSQLAARDGDHDRVVGLARAAQRERDISPELRVLALQQEARGLAQARAEAACMSRLDDAARLIDRIEHVDTDEYRVGSWTDIEHVEMQRASCLVDLGQPAEAINLYTSLRPRWGHVCPWFQGVHTAKLARAYAHRGDVEQAAAVGMDAVALARVSASPHVVRELRALSPWADTAAFSEVTAQVRALG</sequence>
<dbReference type="Gene3D" id="1.25.40.10">
    <property type="entry name" value="Tetratricopeptide repeat domain"/>
    <property type="match status" value="1"/>
</dbReference>
<evidence type="ECO:0000259" key="1">
    <source>
        <dbReference type="PROSITE" id="PS50943"/>
    </source>
</evidence>
<dbReference type="InterPro" id="IPR011990">
    <property type="entry name" value="TPR-like_helical_dom_sf"/>
</dbReference>
<comment type="caution">
    <text evidence="2">The sequence shown here is derived from an EMBL/GenBank/DDBJ whole genome shotgun (WGS) entry which is preliminary data.</text>
</comment>
<dbReference type="RefSeq" id="WP_116179591.1">
    <property type="nucleotide sequence ID" value="NZ_CP144375.1"/>
</dbReference>
<protein>
    <submittedName>
        <fullName evidence="2">Helix-turn-helix protein</fullName>
    </submittedName>
</protein>
<dbReference type="AlphaFoldDB" id="A0A3E0H2V3"/>
<dbReference type="SMART" id="SM00530">
    <property type="entry name" value="HTH_XRE"/>
    <property type="match status" value="1"/>
</dbReference>
<dbReference type="CDD" id="cd00093">
    <property type="entry name" value="HTH_XRE"/>
    <property type="match status" value="1"/>
</dbReference>
<dbReference type="SUPFAM" id="SSF47413">
    <property type="entry name" value="lambda repressor-like DNA-binding domains"/>
    <property type="match status" value="1"/>
</dbReference>
<reference evidence="2 3" key="1">
    <citation type="submission" date="2018-08" db="EMBL/GenBank/DDBJ databases">
        <title>Genomic Encyclopedia of Archaeal and Bacterial Type Strains, Phase II (KMG-II): from individual species to whole genera.</title>
        <authorList>
            <person name="Goeker M."/>
        </authorList>
    </citation>
    <scope>NUCLEOTIDE SEQUENCE [LARGE SCALE GENOMIC DNA]</scope>
    <source>
        <strain evidence="2 3">DSM 45791</strain>
    </source>
</reference>
<dbReference type="Pfam" id="PF01381">
    <property type="entry name" value="HTH_3"/>
    <property type="match status" value="1"/>
</dbReference>
<dbReference type="EMBL" id="QUNO01000016">
    <property type="protein sequence ID" value="REH36302.1"/>
    <property type="molecule type" value="Genomic_DNA"/>
</dbReference>
<dbReference type="OrthoDB" id="5184419at2"/>
<accession>A0A3E0H2V3</accession>
<evidence type="ECO:0000313" key="3">
    <source>
        <dbReference type="Proteomes" id="UP000256269"/>
    </source>
</evidence>
<keyword evidence="3" id="KW-1185">Reference proteome</keyword>
<dbReference type="GO" id="GO:0003677">
    <property type="term" value="F:DNA binding"/>
    <property type="evidence" value="ECO:0007669"/>
    <property type="project" value="InterPro"/>
</dbReference>
<evidence type="ECO:0000313" key="2">
    <source>
        <dbReference type="EMBL" id="REH36302.1"/>
    </source>
</evidence>
<dbReference type="InterPro" id="IPR010982">
    <property type="entry name" value="Lambda_DNA-bd_dom_sf"/>
</dbReference>